<accession>A0A7W3JI20</accession>
<reference evidence="2 4" key="1">
    <citation type="submission" date="2019-07" db="EMBL/GenBank/DDBJ databases">
        <title>Whole genome shotgun sequence of Frigoribacterium faeni NBRC 103066.</title>
        <authorList>
            <person name="Hosoyama A."/>
            <person name="Uohara A."/>
            <person name="Ohji S."/>
            <person name="Ichikawa N."/>
        </authorList>
    </citation>
    <scope>NUCLEOTIDE SEQUENCE [LARGE SCALE GENOMIC DNA]</scope>
    <source>
        <strain evidence="2 4">NBRC 103066</strain>
    </source>
</reference>
<evidence type="ECO:0000256" key="1">
    <source>
        <dbReference type="SAM" id="Coils"/>
    </source>
</evidence>
<dbReference type="RefSeq" id="WP_146855123.1">
    <property type="nucleotide sequence ID" value="NZ_BAAAHR010000002.1"/>
</dbReference>
<name>A0A7W3JI20_9MICO</name>
<keyword evidence="4" id="KW-1185">Reference proteome</keyword>
<dbReference type="Proteomes" id="UP000522688">
    <property type="component" value="Unassembled WGS sequence"/>
</dbReference>
<dbReference type="Proteomes" id="UP000321154">
    <property type="component" value="Unassembled WGS sequence"/>
</dbReference>
<reference evidence="3 5" key="2">
    <citation type="submission" date="2020-07" db="EMBL/GenBank/DDBJ databases">
        <title>Sequencing the genomes of 1000 actinobacteria strains.</title>
        <authorList>
            <person name="Klenk H.-P."/>
        </authorList>
    </citation>
    <scope>NUCLEOTIDE SEQUENCE [LARGE SCALE GENOMIC DNA]</scope>
    <source>
        <strain evidence="3 5">DSM 10309</strain>
    </source>
</reference>
<organism evidence="3 5">
    <name type="scientific">Frigoribacterium faeni</name>
    <dbReference type="NCBI Taxonomy" id="145483"/>
    <lineage>
        <taxon>Bacteria</taxon>
        <taxon>Bacillati</taxon>
        <taxon>Actinomycetota</taxon>
        <taxon>Actinomycetes</taxon>
        <taxon>Micrococcales</taxon>
        <taxon>Microbacteriaceae</taxon>
        <taxon>Frigoribacterium</taxon>
    </lineage>
</organism>
<evidence type="ECO:0000313" key="2">
    <source>
        <dbReference type="EMBL" id="GEK83443.1"/>
    </source>
</evidence>
<keyword evidence="1" id="KW-0175">Coiled coil</keyword>
<feature type="coiled-coil region" evidence="1">
    <location>
        <begin position="541"/>
        <end position="586"/>
    </location>
</feature>
<dbReference type="Gene3D" id="3.40.50.1820">
    <property type="entry name" value="alpha/beta hydrolase"/>
    <property type="match status" value="1"/>
</dbReference>
<comment type="caution">
    <text evidence="3">The sequence shown here is derived from an EMBL/GenBank/DDBJ whole genome shotgun (WGS) entry which is preliminary data.</text>
</comment>
<evidence type="ECO:0000313" key="5">
    <source>
        <dbReference type="Proteomes" id="UP000522688"/>
    </source>
</evidence>
<gene>
    <name evidence="3" type="ORF">FB463_001388</name>
    <name evidence="2" type="ORF">FFA01_17520</name>
</gene>
<sequence>MTTAPILVFLHGVGDGDQDDKWKATLSESLVRLGYPGLESAEVVAPKYAHALKDWDVRETLPDYTGKAPTREAAKTNRRAFESRMGAVEWRLGKHARGNGLLGLDTAVSAAVAVPYFKQARNYLSNPQIRAQVLNRVLNALPSTGRIVLVGHSLGSVIAADLLRRLPAGVEVVGMVTIGSPLANGAFDVDKLKDGLKEPPFNLAWWVNFWNASDPVAAHRGLSSVFPWMVDFRIATTPSFVRGHLAEEYLGSDAVGAAIGYALFGSLSTELEAVERGVDIPLDPAESMAIMALRYAHLMRRRLKGDELDRFTGALRRVQTDVVTDIIARNEAEGRQVPVNVTRLMVHPPSPTGDLVEPQPGRYLGKDEAVVLLTVLAAENVLRPFEIDLPREKWLEAMKELCAEMGLGTQYGIDIFEAAKRARSVLSPGRGAGWIKWGALSVGAAAIVVATGGLALAAAPGVAGAAAVTSALAAFGPGGMIGGLLTAGTLVSGGGGGIAYGLAGQGTTAETLEAIVERRLAATILRQLQGLEPDPAVWSVLAQIEIDVRRQHERMDEFSDESAPGLKDLKRKILTVERALRYLTENGLEPGAVSAQQ</sequence>
<dbReference type="AlphaFoldDB" id="A0A7W3JI20"/>
<dbReference type="EMBL" id="JACGWW010000002">
    <property type="protein sequence ID" value="MBA8813139.1"/>
    <property type="molecule type" value="Genomic_DNA"/>
</dbReference>
<evidence type="ECO:0000313" key="4">
    <source>
        <dbReference type="Proteomes" id="UP000321154"/>
    </source>
</evidence>
<proteinExistence type="predicted"/>
<dbReference type="OrthoDB" id="3483116at2"/>
<dbReference type="InterPro" id="IPR029058">
    <property type="entry name" value="AB_hydrolase_fold"/>
</dbReference>
<evidence type="ECO:0000313" key="3">
    <source>
        <dbReference type="EMBL" id="MBA8813139.1"/>
    </source>
</evidence>
<protein>
    <submittedName>
        <fullName evidence="3">Pimeloyl-ACP methyl ester carboxylesterase</fullName>
    </submittedName>
</protein>
<dbReference type="EMBL" id="BJUV01000015">
    <property type="protein sequence ID" value="GEK83443.1"/>
    <property type="molecule type" value="Genomic_DNA"/>
</dbReference>
<dbReference type="SUPFAM" id="SSF53474">
    <property type="entry name" value="alpha/beta-Hydrolases"/>
    <property type="match status" value="1"/>
</dbReference>